<dbReference type="NCBIfam" id="TIGR03439">
    <property type="entry name" value="methyl_EasF"/>
    <property type="match status" value="1"/>
</dbReference>
<feature type="domain" description="Histidine-specific methyltransferase SAM-dependent" evidence="9">
    <location>
        <begin position="46"/>
        <end position="338"/>
    </location>
</feature>
<evidence type="ECO:0000256" key="6">
    <source>
        <dbReference type="ARBA" id="ARBA00022679"/>
    </source>
</evidence>
<evidence type="ECO:0000256" key="5">
    <source>
        <dbReference type="ARBA" id="ARBA00022603"/>
    </source>
</evidence>
<dbReference type="InterPro" id="IPR017805">
    <property type="entry name" value="SAM_MeTrfase_EasF-type_put"/>
</dbReference>
<name>A0A1J9QXM9_9PEZI</name>
<gene>
    <name evidence="10" type="ORF">BKCO1_27000115</name>
</gene>
<evidence type="ECO:0000256" key="8">
    <source>
        <dbReference type="ARBA" id="ARBA00049425"/>
    </source>
</evidence>
<proteinExistence type="inferred from homology"/>
<keyword evidence="5" id="KW-0489">Methyltransferase</keyword>
<evidence type="ECO:0000256" key="2">
    <source>
        <dbReference type="ARBA" id="ARBA00008361"/>
    </source>
</evidence>
<dbReference type="InterPro" id="IPR019257">
    <property type="entry name" value="MeTrfase_dom"/>
</dbReference>
<evidence type="ECO:0000259" key="9">
    <source>
        <dbReference type="Pfam" id="PF10017"/>
    </source>
</evidence>
<dbReference type="Gene3D" id="3.40.50.150">
    <property type="entry name" value="Vaccinia Virus protein VP39"/>
    <property type="match status" value="1"/>
</dbReference>
<dbReference type="EC" id="2.1.1.261" evidence="7"/>
<dbReference type="InterPro" id="IPR017804">
    <property type="entry name" value="MeTrfase_EgtD-like"/>
</dbReference>
<dbReference type="RefSeq" id="XP_020130050.1">
    <property type="nucleotide sequence ID" value="XM_020273522.1"/>
</dbReference>
<dbReference type="OrthoDB" id="659at2759"/>
<organism evidence="10 11">
    <name type="scientific">Diplodia corticola</name>
    <dbReference type="NCBI Taxonomy" id="236234"/>
    <lineage>
        <taxon>Eukaryota</taxon>
        <taxon>Fungi</taxon>
        <taxon>Dikarya</taxon>
        <taxon>Ascomycota</taxon>
        <taxon>Pezizomycotina</taxon>
        <taxon>Dothideomycetes</taxon>
        <taxon>Dothideomycetes incertae sedis</taxon>
        <taxon>Botryosphaeriales</taxon>
        <taxon>Botryosphaeriaceae</taxon>
        <taxon>Diplodia</taxon>
    </lineage>
</organism>
<dbReference type="AlphaFoldDB" id="A0A1J9QXM9"/>
<comment type="subunit">
    <text evidence="3">Homodimer.</text>
</comment>
<sequence length="340" mass="38458">MAANGTEIDSLSNLAAGTVLDVGGHSVQESFRTMLRERLGSKKPGERKLFPSALLSDDAGLAMWRDVTRLPGYYATAEEIRLLEDCGGRIAEAVEPGSVIIDLGCGDVRKIIPVLDSLERAGKQASYLALDLSRPSLEQNMAQLIPRYRHVRCFGLHGTFEDGLAWSRTVESPRWFLSLGSIFGNDAFDDAVGLLQKWSKRMRPHDRMLLGIDAERDEQRVWESYNDPDGVVHRFLRNAFAHSNRVLESTWYRDEDWTVTGKISIEKDTIVHRCMFKPVYDVDCDPLNTRFAVGDHIDFYESYKWGPAIMKDMFARAGFDVKDSWNLPDGPIHEYLLQPA</sequence>
<dbReference type="GO" id="GO:0008168">
    <property type="term" value="F:methyltransferase activity"/>
    <property type="evidence" value="ECO:0007669"/>
    <property type="project" value="UniProtKB-KW"/>
</dbReference>
<evidence type="ECO:0000256" key="4">
    <source>
        <dbReference type="ARBA" id="ARBA00022589"/>
    </source>
</evidence>
<dbReference type="SUPFAM" id="SSF53335">
    <property type="entry name" value="S-adenosyl-L-methionine-dependent methyltransferases"/>
    <property type="match status" value="1"/>
</dbReference>
<accession>A0A1J9QXM9</accession>
<dbReference type="GO" id="GO:0032259">
    <property type="term" value="P:methylation"/>
    <property type="evidence" value="ECO:0007669"/>
    <property type="project" value="UniProtKB-KW"/>
</dbReference>
<dbReference type="InterPro" id="IPR029063">
    <property type="entry name" value="SAM-dependent_MTases_sf"/>
</dbReference>
<comment type="catalytic activity">
    <reaction evidence="8">
        <text>4-(3-methylbut-2-enyl)-L-tryptophan + S-adenosyl-L-methionine = 4-(3-methylbut-2-enyl)-L-abrine + S-adenosyl-L-homocysteine + H(+)</text>
        <dbReference type="Rhea" id="RHEA:34435"/>
        <dbReference type="ChEBI" id="CHEBI:15378"/>
        <dbReference type="ChEBI" id="CHEBI:57856"/>
        <dbReference type="ChEBI" id="CHEBI:58209"/>
        <dbReference type="ChEBI" id="CHEBI:59789"/>
        <dbReference type="ChEBI" id="CHEBI:67248"/>
        <dbReference type="EC" id="2.1.1.261"/>
    </reaction>
</comment>
<comment type="similarity">
    <text evidence="2">Belongs to the methyltransferase superfamily.</text>
</comment>
<dbReference type="InterPro" id="IPR051128">
    <property type="entry name" value="EgtD_Methyltrsf_superfamily"/>
</dbReference>
<dbReference type="STRING" id="236234.A0A1J9QXM9"/>
<dbReference type="PIRSF" id="PIRSF018005">
    <property type="entry name" value="UCP018005"/>
    <property type="match status" value="1"/>
</dbReference>
<comment type="caution">
    <text evidence="10">The sequence shown here is derived from an EMBL/GenBank/DDBJ whole genome shotgun (WGS) entry which is preliminary data.</text>
</comment>
<evidence type="ECO:0000313" key="11">
    <source>
        <dbReference type="Proteomes" id="UP000183809"/>
    </source>
</evidence>
<dbReference type="Proteomes" id="UP000183809">
    <property type="component" value="Unassembled WGS sequence"/>
</dbReference>
<comment type="pathway">
    <text evidence="1">Alkaloid biosynthesis; ergot alkaloid biosynthesis.</text>
</comment>
<dbReference type="GeneID" id="31013783"/>
<evidence type="ECO:0000313" key="10">
    <source>
        <dbReference type="EMBL" id="OJD33790.1"/>
    </source>
</evidence>
<dbReference type="Pfam" id="PF10017">
    <property type="entry name" value="Methyltransf_33"/>
    <property type="match status" value="1"/>
</dbReference>
<evidence type="ECO:0000256" key="7">
    <source>
        <dbReference type="ARBA" id="ARBA00039094"/>
    </source>
</evidence>
<dbReference type="EMBL" id="MNUE01000027">
    <property type="protein sequence ID" value="OJD33790.1"/>
    <property type="molecule type" value="Genomic_DNA"/>
</dbReference>
<keyword evidence="4" id="KW-0017">Alkaloid metabolism</keyword>
<dbReference type="PANTHER" id="PTHR43397">
    <property type="entry name" value="ERGOTHIONEINE BIOSYNTHESIS PROTEIN 1"/>
    <property type="match status" value="1"/>
</dbReference>
<dbReference type="GO" id="GO:0009820">
    <property type="term" value="P:alkaloid metabolic process"/>
    <property type="evidence" value="ECO:0007669"/>
    <property type="project" value="UniProtKB-KW"/>
</dbReference>
<evidence type="ECO:0000256" key="3">
    <source>
        <dbReference type="ARBA" id="ARBA00011738"/>
    </source>
</evidence>
<reference evidence="10 11" key="1">
    <citation type="submission" date="2016-10" db="EMBL/GenBank/DDBJ databases">
        <title>Proteomics and genomics reveal pathogen-plant mechanisms compatible with a hemibiotrophic lifestyle of Diplodia corticola.</title>
        <authorList>
            <person name="Fernandes I."/>
            <person name="De Jonge R."/>
            <person name="Van De Peer Y."/>
            <person name="Devreese B."/>
            <person name="Alves A."/>
            <person name="Esteves A.C."/>
        </authorList>
    </citation>
    <scope>NUCLEOTIDE SEQUENCE [LARGE SCALE GENOMIC DNA]</scope>
    <source>
        <strain evidence="10 11">CBS 112549</strain>
    </source>
</reference>
<protein>
    <recommendedName>
        <fullName evidence="7">4-dimethylallyltryptophan N-methyltransferase</fullName>
        <ecNumber evidence="7">2.1.1.261</ecNumber>
    </recommendedName>
</protein>
<dbReference type="PANTHER" id="PTHR43397:SF1">
    <property type="entry name" value="ERGOTHIONEINE BIOSYNTHESIS PROTEIN 1"/>
    <property type="match status" value="1"/>
</dbReference>
<keyword evidence="11" id="KW-1185">Reference proteome</keyword>
<keyword evidence="6" id="KW-0808">Transferase</keyword>
<evidence type="ECO:0000256" key="1">
    <source>
        <dbReference type="ARBA" id="ARBA00005107"/>
    </source>
</evidence>